<protein>
    <submittedName>
        <fullName evidence="2">Uncharacterized protein</fullName>
    </submittedName>
</protein>
<evidence type="ECO:0000313" key="3">
    <source>
        <dbReference type="Proteomes" id="UP001575105"/>
    </source>
</evidence>
<proteinExistence type="predicted"/>
<gene>
    <name evidence="2" type="ORF">ACERK3_15240</name>
</gene>
<keyword evidence="3" id="KW-1185">Reference proteome</keyword>
<keyword evidence="1" id="KW-0812">Transmembrane</keyword>
<comment type="caution">
    <text evidence="2">The sequence shown here is derived from an EMBL/GenBank/DDBJ whole genome shotgun (WGS) entry which is preliminary data.</text>
</comment>
<feature type="transmembrane region" description="Helical" evidence="1">
    <location>
        <begin position="7"/>
        <end position="27"/>
    </location>
</feature>
<feature type="transmembrane region" description="Helical" evidence="1">
    <location>
        <begin position="33"/>
        <end position="50"/>
    </location>
</feature>
<evidence type="ECO:0000313" key="2">
    <source>
        <dbReference type="EMBL" id="MFA9479642.1"/>
    </source>
</evidence>
<sequence>MRNMRLIGSLFPALLILLGLWYALYSLATPDDAGSYAIAAAILLSTVLVVERMRQKNWAN</sequence>
<reference evidence="2 3" key="1">
    <citation type="submission" date="2024-08" db="EMBL/GenBank/DDBJ databases">
        <title>Whole-genome sequencing of halo(alkali)philic microorganisms from hypersaline lakes.</title>
        <authorList>
            <person name="Sorokin D.Y."/>
            <person name="Merkel A.Y."/>
            <person name="Messina E."/>
            <person name="Yakimov M."/>
        </authorList>
    </citation>
    <scope>NUCLEOTIDE SEQUENCE [LARGE SCALE GENOMIC DNA]</scope>
    <source>
        <strain evidence="2 3">AB-hyl4</strain>
    </source>
</reference>
<evidence type="ECO:0000256" key="1">
    <source>
        <dbReference type="SAM" id="Phobius"/>
    </source>
</evidence>
<name>A0ABV4U7Q0_9BACT</name>
<keyword evidence="1" id="KW-0472">Membrane</keyword>
<organism evidence="2 3">
    <name type="scientific">Natronomicrosphaera hydrolytica</name>
    <dbReference type="NCBI Taxonomy" id="3242702"/>
    <lineage>
        <taxon>Bacteria</taxon>
        <taxon>Pseudomonadati</taxon>
        <taxon>Planctomycetota</taxon>
        <taxon>Phycisphaerae</taxon>
        <taxon>Phycisphaerales</taxon>
        <taxon>Phycisphaeraceae</taxon>
        <taxon>Natronomicrosphaera</taxon>
    </lineage>
</organism>
<accession>A0ABV4U7Q0</accession>
<dbReference type="Proteomes" id="UP001575105">
    <property type="component" value="Unassembled WGS sequence"/>
</dbReference>
<dbReference type="EMBL" id="JBGUBD010000010">
    <property type="protein sequence ID" value="MFA9479642.1"/>
    <property type="molecule type" value="Genomic_DNA"/>
</dbReference>
<keyword evidence="1" id="KW-1133">Transmembrane helix</keyword>
<dbReference type="RefSeq" id="WP_425346567.1">
    <property type="nucleotide sequence ID" value="NZ_JBGUBD010000010.1"/>
</dbReference>